<accession>J3PDW8</accession>
<reference evidence="4" key="1">
    <citation type="submission" date="2010-07" db="EMBL/GenBank/DDBJ databases">
        <title>The genome sequence of Gaeumannomyces graminis var. tritici strain R3-111a-1.</title>
        <authorList>
            <consortium name="The Broad Institute Genome Sequencing Platform"/>
            <person name="Ma L.-J."/>
            <person name="Dead R."/>
            <person name="Young S."/>
            <person name="Zeng Q."/>
            <person name="Koehrsen M."/>
            <person name="Alvarado L."/>
            <person name="Berlin A."/>
            <person name="Chapman S.B."/>
            <person name="Chen Z."/>
            <person name="Freedman E."/>
            <person name="Gellesch M."/>
            <person name="Goldberg J."/>
            <person name="Griggs A."/>
            <person name="Gujja S."/>
            <person name="Heilman E.R."/>
            <person name="Heiman D."/>
            <person name="Hepburn T."/>
            <person name="Howarth C."/>
            <person name="Jen D."/>
            <person name="Larson L."/>
            <person name="Mehta T."/>
            <person name="Neiman D."/>
            <person name="Pearson M."/>
            <person name="Roberts A."/>
            <person name="Saif S."/>
            <person name="Shea T."/>
            <person name="Shenoy N."/>
            <person name="Sisk P."/>
            <person name="Stolte C."/>
            <person name="Sykes S."/>
            <person name="Walk T."/>
            <person name="White J."/>
            <person name="Yandava C."/>
            <person name="Haas B."/>
            <person name="Nusbaum C."/>
            <person name="Birren B."/>
        </authorList>
    </citation>
    <scope>NUCLEOTIDE SEQUENCE [LARGE SCALE GENOMIC DNA]</scope>
    <source>
        <strain evidence="4">R3-111a-1</strain>
    </source>
</reference>
<dbReference type="GeneID" id="20352149"/>
<dbReference type="HOGENOM" id="CLU_2386295_0_0_1"/>
<dbReference type="Proteomes" id="UP000006039">
    <property type="component" value="Unassembled WGS sequence"/>
</dbReference>
<evidence type="ECO:0000313" key="4">
    <source>
        <dbReference type="Proteomes" id="UP000006039"/>
    </source>
</evidence>
<sequence>MTRPEYSKTAWTSSAGTVEMLGSTSAGGRVANLAAAPATHCPVEKIGMISPGRSIASKLPLPGGSGQCQSQQTLSRHRCPSGGDTVPSLPEVQT</sequence>
<keyword evidence="4" id="KW-1185">Reference proteome</keyword>
<name>J3PDW8_GAET3</name>
<reference evidence="3" key="5">
    <citation type="submission" date="2018-04" db="UniProtKB">
        <authorList>
            <consortium name="EnsemblFungi"/>
        </authorList>
    </citation>
    <scope>IDENTIFICATION</scope>
    <source>
        <strain evidence="3">R3-111a-1</strain>
    </source>
</reference>
<dbReference type="AlphaFoldDB" id="J3PDW8"/>
<evidence type="ECO:0000256" key="1">
    <source>
        <dbReference type="SAM" id="MobiDB-lite"/>
    </source>
</evidence>
<proteinExistence type="predicted"/>
<feature type="region of interest" description="Disordered" evidence="1">
    <location>
        <begin position="54"/>
        <end position="94"/>
    </location>
</feature>
<reference evidence="3" key="4">
    <citation type="journal article" date="2015" name="G3 (Bethesda)">
        <title>Genome sequences of three phytopathogenic species of the Magnaporthaceae family of fungi.</title>
        <authorList>
            <person name="Okagaki L.H."/>
            <person name="Nunes C.C."/>
            <person name="Sailsbery J."/>
            <person name="Clay B."/>
            <person name="Brown D."/>
            <person name="John T."/>
            <person name="Oh Y."/>
            <person name="Young N."/>
            <person name="Fitzgerald M."/>
            <person name="Haas B.J."/>
            <person name="Zeng Q."/>
            <person name="Young S."/>
            <person name="Adiconis X."/>
            <person name="Fan L."/>
            <person name="Levin J.Z."/>
            <person name="Mitchell T.K."/>
            <person name="Okubara P.A."/>
            <person name="Farman M.L."/>
            <person name="Kohn L.M."/>
            <person name="Birren B."/>
            <person name="Ma L.-J."/>
            <person name="Dean R.A."/>
        </authorList>
    </citation>
    <scope>NUCLEOTIDE SEQUENCE</scope>
    <source>
        <strain evidence="3">R3-111a-1</strain>
    </source>
</reference>
<protein>
    <submittedName>
        <fullName evidence="2 3">Uncharacterized protein</fullName>
    </submittedName>
</protein>
<dbReference type="EMBL" id="GL385401">
    <property type="protein sequence ID" value="EJT70668.1"/>
    <property type="molecule type" value="Genomic_DNA"/>
</dbReference>
<evidence type="ECO:0000313" key="3">
    <source>
        <dbReference type="EnsemblFungi" id="EJT70668"/>
    </source>
</evidence>
<gene>
    <name evidence="3" type="primary">20352149</name>
    <name evidence="2" type="ORF">GGTG_11691</name>
</gene>
<evidence type="ECO:0000313" key="2">
    <source>
        <dbReference type="EMBL" id="EJT70668.1"/>
    </source>
</evidence>
<organism evidence="2">
    <name type="scientific">Gaeumannomyces tritici (strain R3-111a-1)</name>
    <name type="common">Wheat and barley take-all root rot fungus</name>
    <name type="synonym">Gaeumannomyces graminis var. tritici</name>
    <dbReference type="NCBI Taxonomy" id="644352"/>
    <lineage>
        <taxon>Eukaryota</taxon>
        <taxon>Fungi</taxon>
        <taxon>Dikarya</taxon>
        <taxon>Ascomycota</taxon>
        <taxon>Pezizomycotina</taxon>
        <taxon>Sordariomycetes</taxon>
        <taxon>Sordariomycetidae</taxon>
        <taxon>Magnaporthales</taxon>
        <taxon>Magnaporthaceae</taxon>
        <taxon>Gaeumannomyces</taxon>
    </lineage>
</organism>
<dbReference type="EnsemblFungi" id="EJT70668">
    <property type="protein sequence ID" value="EJT70668"/>
    <property type="gene ID" value="GGTG_11691"/>
</dbReference>
<reference evidence="2" key="3">
    <citation type="submission" date="2010-09" db="EMBL/GenBank/DDBJ databases">
        <title>Annotation of Gaeumannomyces graminis var. tritici R3-111a-1.</title>
        <authorList>
            <consortium name="The Broad Institute Genome Sequencing Platform"/>
            <person name="Ma L.-J."/>
            <person name="Dead R."/>
            <person name="Young S.K."/>
            <person name="Zeng Q."/>
            <person name="Gargeya S."/>
            <person name="Fitzgerald M."/>
            <person name="Haas B."/>
            <person name="Abouelleil A."/>
            <person name="Alvarado L."/>
            <person name="Arachchi H.M."/>
            <person name="Berlin A."/>
            <person name="Brown A."/>
            <person name="Chapman S.B."/>
            <person name="Chen Z."/>
            <person name="Dunbar C."/>
            <person name="Freedman E."/>
            <person name="Gearin G."/>
            <person name="Gellesch M."/>
            <person name="Goldberg J."/>
            <person name="Griggs A."/>
            <person name="Gujja S."/>
            <person name="Heiman D."/>
            <person name="Howarth C."/>
            <person name="Larson L."/>
            <person name="Lui A."/>
            <person name="MacDonald P.J.P."/>
            <person name="Mehta T."/>
            <person name="Montmayeur A."/>
            <person name="Murphy C."/>
            <person name="Neiman D."/>
            <person name="Pearson M."/>
            <person name="Priest M."/>
            <person name="Roberts A."/>
            <person name="Saif S."/>
            <person name="Shea T."/>
            <person name="Shenoy N."/>
            <person name="Sisk P."/>
            <person name="Stolte C."/>
            <person name="Sykes S."/>
            <person name="Yandava C."/>
            <person name="Wortman J."/>
            <person name="Nusbaum C."/>
            <person name="Birren B."/>
        </authorList>
    </citation>
    <scope>NUCLEOTIDE SEQUENCE</scope>
    <source>
        <strain evidence="2">R3-111a-1</strain>
    </source>
</reference>
<dbReference type="VEuPathDB" id="FungiDB:GGTG_11691"/>
<reference evidence="2" key="2">
    <citation type="submission" date="2010-07" db="EMBL/GenBank/DDBJ databases">
        <authorList>
            <consortium name="The Broad Institute Genome Sequencing Platform"/>
            <consortium name="Broad Institute Genome Sequencing Center for Infectious Disease"/>
            <person name="Ma L.-J."/>
            <person name="Dead R."/>
            <person name="Young S."/>
            <person name="Zeng Q."/>
            <person name="Koehrsen M."/>
            <person name="Alvarado L."/>
            <person name="Berlin A."/>
            <person name="Chapman S.B."/>
            <person name="Chen Z."/>
            <person name="Freedman E."/>
            <person name="Gellesch M."/>
            <person name="Goldberg J."/>
            <person name="Griggs A."/>
            <person name="Gujja S."/>
            <person name="Heilman E.R."/>
            <person name="Heiman D."/>
            <person name="Hepburn T."/>
            <person name="Howarth C."/>
            <person name="Jen D."/>
            <person name="Larson L."/>
            <person name="Mehta T."/>
            <person name="Neiman D."/>
            <person name="Pearson M."/>
            <person name="Roberts A."/>
            <person name="Saif S."/>
            <person name="Shea T."/>
            <person name="Shenoy N."/>
            <person name="Sisk P."/>
            <person name="Stolte C."/>
            <person name="Sykes S."/>
            <person name="Walk T."/>
            <person name="White J."/>
            <person name="Yandava C."/>
            <person name="Haas B."/>
            <person name="Nusbaum C."/>
            <person name="Birren B."/>
        </authorList>
    </citation>
    <scope>NUCLEOTIDE SEQUENCE</scope>
    <source>
        <strain evidence="2">R3-111a-1</strain>
    </source>
</reference>
<dbReference type="RefSeq" id="XP_009227846.1">
    <property type="nucleotide sequence ID" value="XM_009229582.1"/>
</dbReference>